<gene>
    <name evidence="9" type="ORF">LN051_06600</name>
</gene>
<name>A0ABY3PAB5_9STAP</name>
<evidence type="ECO:0000256" key="5">
    <source>
        <dbReference type="ARBA" id="ARBA00022989"/>
    </source>
</evidence>
<dbReference type="Gene3D" id="1.20.1740.10">
    <property type="entry name" value="Amino acid/polyamine transporter I"/>
    <property type="match status" value="1"/>
</dbReference>
<evidence type="ECO:0000256" key="6">
    <source>
        <dbReference type="ARBA" id="ARBA00023136"/>
    </source>
</evidence>
<dbReference type="PROSITE" id="PS00218">
    <property type="entry name" value="AMINO_ACID_PERMEASE_1"/>
    <property type="match status" value="1"/>
</dbReference>
<feature type="transmembrane region" description="Helical" evidence="7">
    <location>
        <begin position="408"/>
        <end position="427"/>
    </location>
</feature>
<dbReference type="PANTHER" id="PTHR43341:SF1">
    <property type="entry name" value="GENERAL AMINO-ACID PERMEASE GAP1"/>
    <property type="match status" value="1"/>
</dbReference>
<keyword evidence="6 7" id="KW-0472">Membrane</keyword>
<feature type="transmembrane region" description="Helical" evidence="7">
    <location>
        <begin position="126"/>
        <end position="144"/>
    </location>
</feature>
<sequence>MEEKNLNRGLQLRHITMFAIGGAIGTGLFVATGGVIAQAGPGGAILAYLIIGTMLYFLMSSVGEMATFYPVSGSFSSYATRFVDSSLGFTMGWLYWLIWALVTSVDIIIATNVLSYWDTFSFFSPMVWSVIFLSILLLLNVFSVKAFGEAEFWLSLIKVVTIIVFIILGLLVIWGILGDRTYGLQNFTVGEAPFVGGISGFLSVLLIAGFSVGGTEVVAVTAGESDNPKKSMPRAIKQVFWRILLFYVLSIAVISAIIPYTDPTLLNESGSITQSPFTIVFDKVGIAFAASVINAVILTSLLSASNSGLFTTSRMLFSLSQQGSAPKILGRINHSTKLPLNALLSTFILITAVTIFANFKPESVMALLNIIGALITFVWASSIISQIRMRKAIKAQNKDIDQLLPYKSPLFPIGPIIVLATIVFLIVGSSFDAIITFNVSKLAQSFLPVLILIAVYFTHKFIHRTKIIPLDQIDLSEHEMYQKHKSSV</sequence>
<evidence type="ECO:0000256" key="3">
    <source>
        <dbReference type="ARBA" id="ARBA00022692"/>
    </source>
</evidence>
<comment type="subcellular location">
    <subcellularLocation>
        <location evidence="1">Membrane</location>
        <topology evidence="1">Multi-pass membrane protein</topology>
    </subcellularLocation>
</comment>
<feature type="transmembrane region" description="Helical" evidence="7">
    <location>
        <begin position="433"/>
        <end position="457"/>
    </location>
</feature>
<dbReference type="EMBL" id="CP086654">
    <property type="protein sequence ID" value="UEX89251.1"/>
    <property type="molecule type" value="Genomic_DNA"/>
</dbReference>
<feature type="transmembrane region" description="Helical" evidence="7">
    <location>
        <begin position="284"/>
        <end position="317"/>
    </location>
</feature>
<keyword evidence="2" id="KW-0813">Transport</keyword>
<feature type="transmembrane region" description="Helical" evidence="7">
    <location>
        <begin position="365"/>
        <end position="387"/>
    </location>
</feature>
<proteinExistence type="predicted"/>
<feature type="transmembrane region" description="Helical" evidence="7">
    <location>
        <begin position="45"/>
        <end position="72"/>
    </location>
</feature>
<evidence type="ECO:0000313" key="10">
    <source>
        <dbReference type="Proteomes" id="UP001197626"/>
    </source>
</evidence>
<dbReference type="PIRSF" id="PIRSF006060">
    <property type="entry name" value="AA_transporter"/>
    <property type="match status" value="1"/>
</dbReference>
<feature type="transmembrane region" description="Helical" evidence="7">
    <location>
        <begin position="156"/>
        <end position="177"/>
    </location>
</feature>
<feature type="transmembrane region" description="Helical" evidence="7">
    <location>
        <begin position="338"/>
        <end position="359"/>
    </location>
</feature>
<feature type="transmembrane region" description="Helical" evidence="7">
    <location>
        <begin position="93"/>
        <end position="114"/>
    </location>
</feature>
<dbReference type="InterPro" id="IPR004841">
    <property type="entry name" value="AA-permease/SLC12A_dom"/>
</dbReference>
<feature type="transmembrane region" description="Helical" evidence="7">
    <location>
        <begin position="239"/>
        <end position="260"/>
    </location>
</feature>
<evidence type="ECO:0000259" key="8">
    <source>
        <dbReference type="Pfam" id="PF00324"/>
    </source>
</evidence>
<evidence type="ECO:0000313" key="9">
    <source>
        <dbReference type="EMBL" id="UEX89251.1"/>
    </source>
</evidence>
<feature type="transmembrane region" description="Helical" evidence="7">
    <location>
        <begin position="12"/>
        <end position="39"/>
    </location>
</feature>
<evidence type="ECO:0000256" key="7">
    <source>
        <dbReference type="SAM" id="Phobius"/>
    </source>
</evidence>
<feature type="domain" description="Amino acid permease/ SLC12A" evidence="8">
    <location>
        <begin position="14"/>
        <end position="467"/>
    </location>
</feature>
<reference evidence="9 10" key="1">
    <citation type="journal article" date="2022" name="Pathogens">
        <title>Staphylococcus ratti sp. nov. Isolated from a Lab Rat.</title>
        <authorList>
            <person name="Kovarovic V."/>
            <person name="Sedlacek I."/>
            <person name="Petras P."/>
            <person name="Kralova S."/>
            <person name="Maslanova I."/>
            <person name="Svec P."/>
            <person name="Neumann-Schaal M."/>
            <person name="Botka T."/>
            <person name="Gelbicova T."/>
            <person name="Stankova E."/>
            <person name="Doskar J."/>
            <person name="Pantucek R."/>
        </authorList>
    </citation>
    <scope>NUCLEOTIDE SEQUENCE [LARGE SCALE GENOMIC DNA]</scope>
    <source>
        <strain evidence="9 10">CCM 9025</strain>
    </source>
</reference>
<evidence type="ECO:0000256" key="4">
    <source>
        <dbReference type="ARBA" id="ARBA00022970"/>
    </source>
</evidence>
<dbReference type="Pfam" id="PF00324">
    <property type="entry name" value="AA_permease"/>
    <property type="match status" value="1"/>
</dbReference>
<keyword evidence="3 7" id="KW-0812">Transmembrane</keyword>
<dbReference type="RefSeq" id="WP_229291755.1">
    <property type="nucleotide sequence ID" value="NZ_CP086654.1"/>
</dbReference>
<evidence type="ECO:0000256" key="1">
    <source>
        <dbReference type="ARBA" id="ARBA00004141"/>
    </source>
</evidence>
<dbReference type="Proteomes" id="UP001197626">
    <property type="component" value="Chromosome"/>
</dbReference>
<dbReference type="InterPro" id="IPR004840">
    <property type="entry name" value="Amino_acid_permease_CS"/>
</dbReference>
<keyword evidence="5 7" id="KW-1133">Transmembrane helix</keyword>
<protein>
    <submittedName>
        <fullName evidence="9">Amino acid permease</fullName>
    </submittedName>
</protein>
<dbReference type="PANTHER" id="PTHR43341">
    <property type="entry name" value="AMINO ACID PERMEASE"/>
    <property type="match status" value="1"/>
</dbReference>
<keyword evidence="10" id="KW-1185">Reference proteome</keyword>
<accession>A0ABY3PAB5</accession>
<dbReference type="InterPro" id="IPR050524">
    <property type="entry name" value="APC_YAT"/>
</dbReference>
<evidence type="ECO:0000256" key="2">
    <source>
        <dbReference type="ARBA" id="ARBA00022448"/>
    </source>
</evidence>
<organism evidence="9 10">
    <name type="scientific">Staphylococcus ratti</name>
    <dbReference type="NCBI Taxonomy" id="2892440"/>
    <lineage>
        <taxon>Bacteria</taxon>
        <taxon>Bacillati</taxon>
        <taxon>Bacillota</taxon>
        <taxon>Bacilli</taxon>
        <taxon>Bacillales</taxon>
        <taxon>Staphylococcaceae</taxon>
        <taxon>Staphylococcus</taxon>
    </lineage>
</organism>
<keyword evidence="4" id="KW-0029">Amino-acid transport</keyword>